<name>A0A316W9Y3_9BASI</name>
<evidence type="ECO:0000313" key="2">
    <source>
        <dbReference type="EMBL" id="PWN45541.1"/>
    </source>
</evidence>
<dbReference type="AlphaFoldDB" id="A0A316W9Y3"/>
<accession>A0A316W9Y3</accession>
<evidence type="ECO:0000256" key="1">
    <source>
        <dbReference type="SAM" id="MobiDB-lite"/>
    </source>
</evidence>
<feature type="region of interest" description="Disordered" evidence="1">
    <location>
        <begin position="1"/>
        <end position="28"/>
    </location>
</feature>
<dbReference type="EMBL" id="KZ819355">
    <property type="protein sequence ID" value="PWN45541.1"/>
    <property type="molecule type" value="Genomic_DNA"/>
</dbReference>
<proteinExistence type="predicted"/>
<protein>
    <submittedName>
        <fullName evidence="2">Uncharacterized protein</fullName>
    </submittedName>
</protein>
<reference evidence="2 3" key="1">
    <citation type="journal article" date="2018" name="Mol. Biol. Evol.">
        <title>Broad Genomic Sampling Reveals a Smut Pathogenic Ancestry of the Fungal Clade Ustilaginomycotina.</title>
        <authorList>
            <person name="Kijpornyongpan T."/>
            <person name="Mondo S.J."/>
            <person name="Barry K."/>
            <person name="Sandor L."/>
            <person name="Lee J."/>
            <person name="Lipzen A."/>
            <person name="Pangilinan J."/>
            <person name="LaButti K."/>
            <person name="Hainaut M."/>
            <person name="Henrissat B."/>
            <person name="Grigoriev I.V."/>
            <person name="Spatafora J.W."/>
            <person name="Aime M.C."/>
        </authorList>
    </citation>
    <scope>NUCLEOTIDE SEQUENCE [LARGE SCALE GENOMIC DNA]</scope>
    <source>
        <strain evidence="2 3">MCA 4658</strain>
    </source>
</reference>
<dbReference type="RefSeq" id="XP_025372701.1">
    <property type="nucleotide sequence ID" value="XM_025512980.1"/>
</dbReference>
<dbReference type="InParanoid" id="A0A316W9Y3"/>
<gene>
    <name evidence="2" type="ORF">IE81DRAFT_320305</name>
</gene>
<evidence type="ECO:0000313" key="3">
    <source>
        <dbReference type="Proteomes" id="UP000245783"/>
    </source>
</evidence>
<sequence>MHAPNLPFAPFWRGGDSRETSTRSNGPTGFQRLLVWTTGMHERFSAASSRSFFDCFESRPISKHLTRTLTRDFDCYSNSNPRNACRLPFSFTKMNLRRLQQSRTHGPQARGTQAEISNLRREIPRASRAKEARIGVLSNEKEKSAASRGACSVRLRVESSHLFLGARRQDARMLCSMRSAGESQAKHGLCVARYASCGLRCSLESPEI</sequence>
<dbReference type="GeneID" id="37034850"/>
<dbReference type="Proteomes" id="UP000245783">
    <property type="component" value="Unassembled WGS sequence"/>
</dbReference>
<keyword evidence="3" id="KW-1185">Reference proteome</keyword>
<organism evidence="2 3">
    <name type="scientific">Ceraceosorus guamensis</name>
    <dbReference type="NCBI Taxonomy" id="1522189"/>
    <lineage>
        <taxon>Eukaryota</taxon>
        <taxon>Fungi</taxon>
        <taxon>Dikarya</taxon>
        <taxon>Basidiomycota</taxon>
        <taxon>Ustilaginomycotina</taxon>
        <taxon>Exobasidiomycetes</taxon>
        <taxon>Ceraceosorales</taxon>
        <taxon>Ceraceosoraceae</taxon>
        <taxon>Ceraceosorus</taxon>
    </lineage>
</organism>